<comment type="subcellular location">
    <subcellularLocation>
        <location evidence="8">Nucleus</location>
    </subcellularLocation>
    <subcellularLocation>
        <location evidence="8">Chromosome</location>
        <location evidence="8">Telomere</location>
    </subcellularLocation>
</comment>
<dbReference type="GO" id="GO:0042162">
    <property type="term" value="F:telomeric DNA binding"/>
    <property type="evidence" value="ECO:0007669"/>
    <property type="project" value="TreeGrafter"/>
</dbReference>
<dbReference type="Pfam" id="PF01388">
    <property type="entry name" value="ARID"/>
    <property type="match status" value="1"/>
</dbReference>
<evidence type="ECO:0000256" key="7">
    <source>
        <dbReference type="ARBA" id="ARBA00023242"/>
    </source>
</evidence>
<evidence type="ECO:0000313" key="14">
    <source>
        <dbReference type="EMBL" id="KAK2603504.1"/>
    </source>
</evidence>
<dbReference type="InterPro" id="IPR001357">
    <property type="entry name" value="BRCT_dom"/>
</dbReference>
<dbReference type="InterPro" id="IPR009057">
    <property type="entry name" value="Homeodomain-like_sf"/>
</dbReference>
<feature type="region of interest" description="Disordered" evidence="9">
    <location>
        <begin position="508"/>
        <end position="590"/>
    </location>
</feature>
<dbReference type="InterPro" id="IPR001606">
    <property type="entry name" value="ARID_dom"/>
</dbReference>
<keyword evidence="3 8" id="KW-0779">Telomere</keyword>
<evidence type="ECO:0000313" key="15">
    <source>
        <dbReference type="Proteomes" id="UP001251528"/>
    </source>
</evidence>
<dbReference type="InterPro" id="IPR021661">
    <property type="entry name" value="Rap1_C"/>
</dbReference>
<dbReference type="AlphaFoldDB" id="A0AAJ0FUT1"/>
<reference evidence="14" key="1">
    <citation type="submission" date="2023-06" db="EMBL/GenBank/DDBJ databases">
        <title>Conoideocrella luteorostrata (Hypocreales: Clavicipitaceae), a potential biocontrol fungus for elongate hemlock scale in United States Christmas tree production areas.</title>
        <authorList>
            <person name="Barrett H."/>
            <person name="Lovett B."/>
            <person name="Macias A.M."/>
            <person name="Stajich J.E."/>
            <person name="Kasson M.T."/>
        </authorList>
    </citation>
    <scope>NUCLEOTIDE SEQUENCE</scope>
    <source>
        <strain evidence="14">ARSEF 14590</strain>
    </source>
</reference>
<dbReference type="CDD" id="cd16100">
    <property type="entry name" value="ARID"/>
    <property type="match status" value="1"/>
</dbReference>
<dbReference type="SUPFAM" id="SSF46774">
    <property type="entry name" value="ARID-like"/>
    <property type="match status" value="1"/>
</dbReference>
<dbReference type="Pfam" id="PF11626">
    <property type="entry name" value="Rap1_C"/>
    <property type="match status" value="1"/>
</dbReference>
<evidence type="ECO:0000256" key="4">
    <source>
        <dbReference type="ARBA" id="ARBA00023015"/>
    </source>
</evidence>
<evidence type="ECO:0000256" key="2">
    <source>
        <dbReference type="ARBA" id="ARBA00022454"/>
    </source>
</evidence>
<comment type="subunit">
    <text evidence="8">Homodimer.</text>
</comment>
<protein>
    <recommendedName>
        <fullName evidence="8">DNA-binding protein RAP1</fullName>
    </recommendedName>
</protein>
<dbReference type="SUPFAM" id="SSF46689">
    <property type="entry name" value="Homeodomain-like"/>
    <property type="match status" value="1"/>
</dbReference>
<organism evidence="14 15">
    <name type="scientific">Conoideocrella luteorostrata</name>
    <dbReference type="NCBI Taxonomy" id="1105319"/>
    <lineage>
        <taxon>Eukaryota</taxon>
        <taxon>Fungi</taxon>
        <taxon>Dikarya</taxon>
        <taxon>Ascomycota</taxon>
        <taxon>Pezizomycotina</taxon>
        <taxon>Sordariomycetes</taxon>
        <taxon>Hypocreomycetidae</taxon>
        <taxon>Hypocreales</taxon>
        <taxon>Clavicipitaceae</taxon>
        <taxon>Conoideocrella</taxon>
    </lineage>
</organism>
<dbReference type="GO" id="GO:0031848">
    <property type="term" value="P:protection from non-homologous end joining at telomere"/>
    <property type="evidence" value="ECO:0007669"/>
    <property type="project" value="TreeGrafter"/>
</dbReference>
<evidence type="ECO:0000259" key="11">
    <source>
        <dbReference type="Pfam" id="PF08914"/>
    </source>
</evidence>
<feature type="compositionally biased region" description="Polar residues" evidence="9">
    <location>
        <begin position="532"/>
        <end position="568"/>
    </location>
</feature>
<dbReference type="Proteomes" id="UP001251528">
    <property type="component" value="Unassembled WGS sequence"/>
</dbReference>
<evidence type="ECO:0000256" key="8">
    <source>
        <dbReference type="RuleBase" id="RU367107"/>
    </source>
</evidence>
<keyword evidence="15" id="KW-1185">Reference proteome</keyword>
<feature type="domain" description="BRCT" evidence="13">
    <location>
        <begin position="18"/>
        <end position="84"/>
    </location>
</feature>
<dbReference type="Pfam" id="PF08914">
    <property type="entry name" value="Myb_Rap1"/>
    <property type="match status" value="1"/>
</dbReference>
<name>A0AAJ0FUT1_9HYPO</name>
<keyword evidence="5" id="KW-0010">Activator</keyword>
<evidence type="ECO:0000256" key="6">
    <source>
        <dbReference type="ARBA" id="ARBA00023163"/>
    </source>
</evidence>
<gene>
    <name evidence="14" type="ORF">QQS21_004273</name>
</gene>
<evidence type="ECO:0000256" key="3">
    <source>
        <dbReference type="ARBA" id="ARBA00022895"/>
    </source>
</evidence>
<dbReference type="EMBL" id="JASWJB010000062">
    <property type="protein sequence ID" value="KAK2603504.1"/>
    <property type="molecule type" value="Genomic_DNA"/>
</dbReference>
<dbReference type="Gene3D" id="1.10.10.60">
    <property type="entry name" value="Homeodomain-like"/>
    <property type="match status" value="1"/>
</dbReference>
<dbReference type="InterPro" id="IPR039595">
    <property type="entry name" value="TE2IP/Rap1"/>
</dbReference>
<keyword evidence="7 8" id="KW-0539">Nucleus</keyword>
<keyword evidence="4" id="KW-0805">Transcription regulation</keyword>
<evidence type="ECO:0000259" key="12">
    <source>
        <dbReference type="Pfam" id="PF11626"/>
    </source>
</evidence>
<feature type="compositionally biased region" description="Polar residues" evidence="9">
    <location>
        <begin position="214"/>
        <end position="245"/>
    </location>
</feature>
<dbReference type="Gene3D" id="1.10.10.2170">
    <property type="match status" value="1"/>
</dbReference>
<evidence type="ECO:0000256" key="1">
    <source>
        <dbReference type="ARBA" id="ARBA00010467"/>
    </source>
</evidence>
<feature type="region of interest" description="Disordered" evidence="9">
    <location>
        <begin position="180"/>
        <end position="254"/>
    </location>
</feature>
<feature type="domain" description="TERF2-interacting telomeric protein 1 Myb" evidence="11">
    <location>
        <begin position="117"/>
        <end position="168"/>
    </location>
</feature>
<feature type="domain" description="TRF2-interacting telomeric protein/Rap1 C-terminal" evidence="12">
    <location>
        <begin position="604"/>
        <end position="703"/>
    </location>
</feature>
<proteinExistence type="inferred from homology"/>
<accession>A0AAJ0FUT1</accession>
<evidence type="ECO:0000256" key="9">
    <source>
        <dbReference type="SAM" id="MobiDB-lite"/>
    </source>
</evidence>
<dbReference type="Pfam" id="PF16589">
    <property type="entry name" value="BRCT_2"/>
    <property type="match status" value="1"/>
</dbReference>
<dbReference type="InterPro" id="IPR036431">
    <property type="entry name" value="ARID_dom_sf"/>
</dbReference>
<keyword evidence="6" id="KW-0804">Transcription</keyword>
<dbReference type="Gene3D" id="1.10.150.60">
    <property type="entry name" value="ARID DNA-binding domain"/>
    <property type="match status" value="1"/>
</dbReference>
<keyword evidence="2 8" id="KW-0158">Chromosome</keyword>
<dbReference type="GO" id="GO:0010833">
    <property type="term" value="P:telomere maintenance via telomere lengthening"/>
    <property type="evidence" value="ECO:0007669"/>
    <property type="project" value="UniProtKB-UniRule"/>
</dbReference>
<feature type="domain" description="ARID" evidence="10">
    <location>
        <begin position="280"/>
        <end position="362"/>
    </location>
</feature>
<sequence length="709" mass="79281">MAGGVTYDGVKSATGGVIFKDMIFWVSRKVPMRNKILEHIQNNSGEVVPLEKDAQMLIADHARRDAPADSFSWKYITDSVEHGIAQLGDRYRIWGDSETKPLGGRRSAPKTLTRTPFSAADDAFLANWVLAHKTDRAGNVIYQEFAQLHPSHTWQSWRNRFLKTLMNLREEDLQKLAMSAPDVAVETSTTPRQPAPTKGTPKQAGKKAPRAAKSPQTTPGKQQSHTPQRTAPISPSIQVQTPQGNISGGSARRKKQQLEIATTPGTKSDEIGVETQANMRHQFYLDLLLFVEEFDADIDLDPVVRGAPVDLWDLSQAVDSQKVPLEEVDWMKVAEDLGFNWVLDQDVIGELRICHQHNLEGFFEAYDGLGDEQSPGVISEKNNVPSSPPVRLSNLKRSLDYQRSSSVENPSKRRRLSRTVEIPSTPEERLAVLSTQSPSVQKALQIQQAHGGSSKVTARLKLPPPLIGEEVDDITSETQSDIQIEPVPQLETRQSTFDDVTPSQQLHSEALDTSPIPLNLEQSRHDDDAQPQYHNPTALQTSTTKPKSTSRVTKRSLPTSFKPSSERLSVQDVEKRAQQPLRPNRVEPAEEGFSQNIRDCVEYYEALGHSRPIVIESLHRTTLTPGWPATLLFDMLKSKQGIPQNMEGVWTDRDDKSLRYAGYVESRKSTANTRERNKAKKELDRIVHKHGEAGVELRRRYLAATAKKA</sequence>
<comment type="similarity">
    <text evidence="1 8">Belongs to the RAP1 family.</text>
</comment>
<feature type="region of interest" description="Disordered" evidence="9">
    <location>
        <begin position="398"/>
        <end position="417"/>
    </location>
</feature>
<dbReference type="InterPro" id="IPR038104">
    <property type="entry name" value="Rap1_C_sf"/>
</dbReference>
<comment type="caution">
    <text evidence="14">The sequence shown here is derived from an EMBL/GenBank/DDBJ whole genome shotgun (WGS) entry which is preliminary data.</text>
</comment>
<dbReference type="GO" id="GO:0070187">
    <property type="term" value="C:shelterin complex"/>
    <property type="evidence" value="ECO:0007669"/>
    <property type="project" value="TreeGrafter"/>
</dbReference>
<evidence type="ECO:0000259" key="13">
    <source>
        <dbReference type="Pfam" id="PF16589"/>
    </source>
</evidence>
<evidence type="ECO:0000256" key="5">
    <source>
        <dbReference type="ARBA" id="ARBA00023159"/>
    </source>
</evidence>
<dbReference type="PANTHER" id="PTHR16466">
    <property type="entry name" value="TELOMERE REPEAT-BINDING FACTOR 2-INTERACTING PROTEIN 1"/>
    <property type="match status" value="1"/>
</dbReference>
<dbReference type="InterPro" id="IPR015010">
    <property type="entry name" value="TERF2IP_Myb"/>
</dbReference>
<dbReference type="PANTHER" id="PTHR16466:SF6">
    <property type="entry name" value="TELOMERIC REPEAT-BINDING FACTOR 2-INTERACTING PROTEIN 1"/>
    <property type="match status" value="1"/>
</dbReference>
<dbReference type="CDD" id="cd11655">
    <property type="entry name" value="rap1_myb-like"/>
    <property type="match status" value="1"/>
</dbReference>
<comment type="function">
    <text evidence="8">Involved in the regulation of telomere length, clustering and has a specific role in telomere position effect (TPE).</text>
</comment>
<evidence type="ECO:0000259" key="10">
    <source>
        <dbReference type="Pfam" id="PF01388"/>
    </source>
</evidence>